<dbReference type="PANTHER" id="PTHR46851">
    <property type="entry name" value="OS01G0884500 PROTEIN"/>
    <property type="match status" value="1"/>
</dbReference>
<dbReference type="PROSITE" id="PS50829">
    <property type="entry name" value="GYF"/>
    <property type="match status" value="1"/>
</dbReference>
<dbReference type="InterPro" id="IPR036128">
    <property type="entry name" value="Plus3-like_sf"/>
</dbReference>
<feature type="region of interest" description="Disordered" evidence="4">
    <location>
        <begin position="574"/>
        <end position="596"/>
    </location>
</feature>
<feature type="compositionally biased region" description="Polar residues" evidence="4">
    <location>
        <begin position="625"/>
        <end position="635"/>
    </location>
</feature>
<dbReference type="InterPro" id="IPR004343">
    <property type="entry name" value="Plus-3_dom"/>
</dbReference>
<keyword evidence="9" id="KW-1185">Reference proteome</keyword>
<evidence type="ECO:0000256" key="4">
    <source>
        <dbReference type="SAM" id="MobiDB-lite"/>
    </source>
</evidence>
<feature type="region of interest" description="Disordered" evidence="4">
    <location>
        <begin position="625"/>
        <end position="650"/>
    </location>
</feature>
<accession>A0A4P1QVC3</accession>
<dbReference type="AlphaFoldDB" id="A0A4P1QVC3"/>
<dbReference type="PROSITE" id="PS51925">
    <property type="entry name" value="SWIB_MDM2"/>
    <property type="match status" value="1"/>
</dbReference>
<keyword evidence="3" id="KW-0862">Zinc</keyword>
<feature type="domain" description="Plus3" evidence="6">
    <location>
        <begin position="361"/>
        <end position="490"/>
    </location>
</feature>
<dbReference type="Gene3D" id="3.90.70.200">
    <property type="entry name" value="Plus-3 domain"/>
    <property type="match status" value="1"/>
</dbReference>
<evidence type="ECO:0000313" key="9">
    <source>
        <dbReference type="Proteomes" id="UP000188354"/>
    </source>
</evidence>
<dbReference type="InterPro" id="IPR003121">
    <property type="entry name" value="SWIB_MDM2_domain"/>
</dbReference>
<dbReference type="InterPro" id="IPR001965">
    <property type="entry name" value="Znf_PHD"/>
</dbReference>
<reference evidence="8 9" key="1">
    <citation type="journal article" date="2017" name="Plant Biotechnol. J.">
        <title>A comprehensive draft genome sequence for lupin (Lupinus angustifolius), an emerging health food: insights into plant-microbe interactions and legume evolution.</title>
        <authorList>
            <person name="Hane J.K."/>
            <person name="Ming Y."/>
            <person name="Kamphuis L.G."/>
            <person name="Nelson M.N."/>
            <person name="Garg G."/>
            <person name="Atkins C.A."/>
            <person name="Bayer P.E."/>
            <person name="Bravo A."/>
            <person name="Bringans S."/>
            <person name="Cannon S."/>
            <person name="Edwards D."/>
            <person name="Foley R."/>
            <person name="Gao L.L."/>
            <person name="Harrison M.J."/>
            <person name="Huang W."/>
            <person name="Hurgobin B."/>
            <person name="Li S."/>
            <person name="Liu C.W."/>
            <person name="McGrath A."/>
            <person name="Morahan G."/>
            <person name="Murray J."/>
            <person name="Weller J."/>
            <person name="Jian J."/>
            <person name="Singh K.B."/>
        </authorList>
    </citation>
    <scope>NUCLEOTIDE SEQUENCE [LARGE SCALE GENOMIC DNA]</scope>
    <source>
        <strain evidence="9">cv. Tanjil</strain>
        <tissue evidence="8">Whole plant</tissue>
    </source>
</reference>
<dbReference type="SUPFAM" id="SSF159042">
    <property type="entry name" value="Plus3-like"/>
    <property type="match status" value="1"/>
</dbReference>
<dbReference type="InterPro" id="IPR045894">
    <property type="entry name" value="At5g08430-like"/>
</dbReference>
<gene>
    <name evidence="8" type="ORF">TanjilG_01487</name>
</gene>
<feature type="region of interest" description="Disordered" evidence="4">
    <location>
        <begin position="521"/>
        <end position="551"/>
    </location>
</feature>
<evidence type="ECO:0000256" key="3">
    <source>
        <dbReference type="ARBA" id="ARBA00022833"/>
    </source>
</evidence>
<dbReference type="SMART" id="SM00719">
    <property type="entry name" value="Plus3"/>
    <property type="match status" value="1"/>
</dbReference>
<keyword evidence="1" id="KW-0479">Metal-binding</keyword>
<proteinExistence type="predicted"/>
<dbReference type="CDD" id="cd15568">
    <property type="entry name" value="PHD5_NSD"/>
    <property type="match status" value="1"/>
</dbReference>
<sequence length="793" mass="89566">MVKKNKRKKEEIAEDWCFLCKDGGSMRVCDFKDCLKVYHPVCAGEEDSFLEADTYWCCASHYCFRCHRTSKFKCICCPTAVCGRCLGYGEFAIVKRDKGFCSQCSKLALLIEENADVDSDGGKVDFKDSNTYECYFLEYYEAIKIKEGLNSSHVHSAHNFLKNGKNNSNLDLAVIDEGEDDSGESEDGSDYIVSDYDDMNDTAGVKSMKKKQRCKKQLKSTKGNVKNKKKEFIGWGSRSLVEFLNYIGRDTVKQYSEHDVASIIIEYCKVNNLFDSKKKRKVLCDAKLSSLLGRKSVNRNKIQNLLAHHFAENVEEFDDITSSSENRDDNGPFKCSSKGKFLSTKSIQNIVPEERKSSFAAIVSSNIKLVYLKRSLVEELLKQQETFNDKVMGSFVRVKSDPNDYLQKNSYLLVQVVGINRSSKNNEINKEVLLQLSYMPKDVPTCKISDDDFTEEECQDLYQRMKNGLLKQPTILELEQKARSLHEDIIKHYIEQKLKLQTASEQSRLLSDIPKVIPEIVDSKLSQKNPPRNDRREGNGLPELAMGKTSNSVGRYPKHNAFACWPHNTTDVAGLGPKTSVKRDRDDSPASAEKLFEHPVSQDKGTLQSTTNEMRHDRKAILSEETSLNSQTSYNGLHCPRNTRSRSGINGRKLNAMNTKMKMEEKQSLSVAEPIEASANDKQQDASISDIPMGEKIVNISTIDVIKLSHTDEQDESIADISAGRKVVEDPESPVWNCLGPFGERSGPYSLSVLRRWIGTASYHFEFKVWKTGQSETQAVLLTDALSQSFPSM</sequence>
<dbReference type="SUPFAM" id="SSF47592">
    <property type="entry name" value="SWIB/MDM2 domain"/>
    <property type="match status" value="1"/>
</dbReference>
<dbReference type="STRING" id="3871.A0A4P1QVC3"/>
<dbReference type="Pfam" id="PF03126">
    <property type="entry name" value="Plus-3"/>
    <property type="match status" value="1"/>
</dbReference>
<name>A0A4P1QVC3_LUPAN</name>
<organism evidence="8 9">
    <name type="scientific">Lupinus angustifolius</name>
    <name type="common">Narrow-leaved blue lupine</name>
    <dbReference type="NCBI Taxonomy" id="3871"/>
    <lineage>
        <taxon>Eukaryota</taxon>
        <taxon>Viridiplantae</taxon>
        <taxon>Streptophyta</taxon>
        <taxon>Embryophyta</taxon>
        <taxon>Tracheophyta</taxon>
        <taxon>Spermatophyta</taxon>
        <taxon>Magnoliopsida</taxon>
        <taxon>eudicotyledons</taxon>
        <taxon>Gunneridae</taxon>
        <taxon>Pentapetalae</taxon>
        <taxon>rosids</taxon>
        <taxon>fabids</taxon>
        <taxon>Fabales</taxon>
        <taxon>Fabaceae</taxon>
        <taxon>Papilionoideae</taxon>
        <taxon>50 kb inversion clade</taxon>
        <taxon>genistoids sensu lato</taxon>
        <taxon>core genistoids</taxon>
        <taxon>Genisteae</taxon>
        <taxon>Lupinus</taxon>
    </lineage>
</organism>
<dbReference type="Pfam" id="PF02201">
    <property type="entry name" value="SWIB"/>
    <property type="match status" value="1"/>
</dbReference>
<dbReference type="InterPro" id="IPR013083">
    <property type="entry name" value="Znf_RING/FYVE/PHD"/>
</dbReference>
<feature type="domain" description="DM2" evidence="7">
    <location>
        <begin position="229"/>
        <end position="312"/>
    </location>
</feature>
<dbReference type="InterPro" id="IPR036885">
    <property type="entry name" value="SWIB_MDM2_dom_sf"/>
</dbReference>
<evidence type="ECO:0000256" key="2">
    <source>
        <dbReference type="ARBA" id="ARBA00022771"/>
    </source>
</evidence>
<dbReference type="GO" id="GO:0008270">
    <property type="term" value="F:zinc ion binding"/>
    <property type="evidence" value="ECO:0007669"/>
    <property type="project" value="UniProtKB-KW"/>
</dbReference>
<dbReference type="PROSITE" id="PS51360">
    <property type="entry name" value="PLUS3"/>
    <property type="match status" value="1"/>
</dbReference>
<feature type="domain" description="GYF" evidence="5">
    <location>
        <begin position="733"/>
        <end position="787"/>
    </location>
</feature>
<dbReference type="InterPro" id="IPR003169">
    <property type="entry name" value="GYF"/>
</dbReference>
<dbReference type="Gramene" id="OIV95693">
    <property type="protein sequence ID" value="OIV95693"/>
    <property type="gene ID" value="TanjilG_01487"/>
</dbReference>
<evidence type="ECO:0000313" key="8">
    <source>
        <dbReference type="EMBL" id="OIV95693.1"/>
    </source>
</evidence>
<evidence type="ECO:0000259" key="6">
    <source>
        <dbReference type="PROSITE" id="PS51360"/>
    </source>
</evidence>
<feature type="compositionally biased region" description="Basic and acidic residues" evidence="4">
    <location>
        <begin position="581"/>
        <end position="596"/>
    </location>
</feature>
<dbReference type="SMART" id="SM00249">
    <property type="entry name" value="PHD"/>
    <property type="match status" value="1"/>
</dbReference>
<dbReference type="Proteomes" id="UP000188354">
    <property type="component" value="Chromosome LG16"/>
</dbReference>
<dbReference type="Gene3D" id="3.30.1490.40">
    <property type="match status" value="1"/>
</dbReference>
<dbReference type="CDD" id="cd10567">
    <property type="entry name" value="SWIB-MDM2_like"/>
    <property type="match status" value="1"/>
</dbReference>
<protein>
    <submittedName>
        <fullName evidence="8">Uncharacterized protein</fullName>
    </submittedName>
</protein>
<evidence type="ECO:0000259" key="7">
    <source>
        <dbReference type="PROSITE" id="PS51925"/>
    </source>
</evidence>
<evidence type="ECO:0000259" key="5">
    <source>
        <dbReference type="PROSITE" id="PS50829"/>
    </source>
</evidence>
<dbReference type="Gene3D" id="1.10.245.10">
    <property type="entry name" value="SWIB/MDM2 domain"/>
    <property type="match status" value="1"/>
</dbReference>
<dbReference type="EMBL" id="CM007376">
    <property type="protein sequence ID" value="OIV95693.1"/>
    <property type="molecule type" value="Genomic_DNA"/>
</dbReference>
<dbReference type="SUPFAM" id="SSF55277">
    <property type="entry name" value="GYF domain"/>
    <property type="match status" value="1"/>
</dbReference>
<dbReference type="PANTHER" id="PTHR46851:SF23">
    <property type="entry name" value="SWIB_MDM2 DOMAIN-CONTAINING PROTEIN"/>
    <property type="match status" value="1"/>
</dbReference>
<keyword evidence="2" id="KW-0863">Zinc-finger</keyword>
<dbReference type="GO" id="GO:0003677">
    <property type="term" value="F:DNA binding"/>
    <property type="evidence" value="ECO:0007669"/>
    <property type="project" value="InterPro"/>
</dbReference>
<evidence type="ECO:0000256" key="1">
    <source>
        <dbReference type="ARBA" id="ARBA00022723"/>
    </source>
</evidence>
<dbReference type="InterPro" id="IPR035445">
    <property type="entry name" value="GYF-like_dom_sf"/>
</dbReference>
<dbReference type="Gene3D" id="3.30.40.10">
    <property type="entry name" value="Zinc/RING finger domain, C3HC4 (zinc finger)"/>
    <property type="match status" value="1"/>
</dbReference>